<name>E4UTU0_ARTGP</name>
<dbReference type="OMA" id="MGCEEWE"/>
<reference evidence="2" key="1">
    <citation type="journal article" date="2012" name="MBio">
        <title>Comparative genome analysis of Trichophyton rubrum and related dermatophytes reveals candidate genes involved in infection.</title>
        <authorList>
            <person name="Martinez D.A."/>
            <person name="Oliver B.G."/>
            <person name="Graeser Y."/>
            <person name="Goldberg J.M."/>
            <person name="Li W."/>
            <person name="Martinez-Rossi N.M."/>
            <person name="Monod M."/>
            <person name="Shelest E."/>
            <person name="Barton R.C."/>
            <person name="Birch E."/>
            <person name="Brakhage A.A."/>
            <person name="Chen Z."/>
            <person name="Gurr S.J."/>
            <person name="Heiman D."/>
            <person name="Heitman J."/>
            <person name="Kosti I."/>
            <person name="Rossi A."/>
            <person name="Saif S."/>
            <person name="Samalova M."/>
            <person name="Saunders C.W."/>
            <person name="Shea T."/>
            <person name="Summerbell R.C."/>
            <person name="Xu J."/>
            <person name="Young S."/>
            <person name="Zeng Q."/>
            <person name="Birren B.W."/>
            <person name="Cuomo C.A."/>
            <person name="White T.C."/>
        </authorList>
    </citation>
    <scope>NUCLEOTIDE SEQUENCE [LARGE SCALE GENOMIC DNA]</scope>
    <source>
        <strain evidence="2">ATCC MYA-4604 / CBS 118893</strain>
    </source>
</reference>
<protein>
    <submittedName>
        <fullName evidence="1">Uncharacterized protein</fullName>
    </submittedName>
</protein>
<dbReference type="GeneID" id="10029707"/>
<accession>E4UTU0</accession>
<dbReference type="InParanoid" id="E4UTU0"/>
<dbReference type="EMBL" id="DS989824">
    <property type="protein sequence ID" value="EFR01583.1"/>
    <property type="molecule type" value="Genomic_DNA"/>
</dbReference>
<evidence type="ECO:0000313" key="2">
    <source>
        <dbReference type="Proteomes" id="UP000002669"/>
    </source>
</evidence>
<dbReference type="OrthoDB" id="4186697at2759"/>
<dbReference type="eggNOG" id="ENOG502T5J3">
    <property type="taxonomic scope" value="Eukaryota"/>
</dbReference>
<proteinExistence type="predicted"/>
<keyword evidence="2" id="KW-1185">Reference proteome</keyword>
<organism evidence="2">
    <name type="scientific">Arthroderma gypseum (strain ATCC MYA-4604 / CBS 118893)</name>
    <name type="common">Microsporum gypseum</name>
    <dbReference type="NCBI Taxonomy" id="535722"/>
    <lineage>
        <taxon>Eukaryota</taxon>
        <taxon>Fungi</taxon>
        <taxon>Dikarya</taxon>
        <taxon>Ascomycota</taxon>
        <taxon>Pezizomycotina</taxon>
        <taxon>Eurotiomycetes</taxon>
        <taxon>Eurotiomycetidae</taxon>
        <taxon>Onygenales</taxon>
        <taxon>Arthrodermataceae</taxon>
        <taxon>Nannizzia</taxon>
    </lineage>
</organism>
<evidence type="ECO:0000313" key="1">
    <source>
        <dbReference type="EMBL" id="EFR01583.1"/>
    </source>
</evidence>
<dbReference type="RefSeq" id="XP_003174413.1">
    <property type="nucleotide sequence ID" value="XM_003174365.1"/>
</dbReference>
<dbReference type="HOGENOM" id="CLU_075221_0_0_1"/>
<dbReference type="AlphaFoldDB" id="E4UTU0"/>
<gene>
    <name evidence="1" type="ORF">MGYG_04586</name>
</gene>
<sequence length="273" mass="30965">MSRIIIRVNPDFLIDDGPETSVPIQAVVRPLSHPVFSSTKIRLFGPLGAAVPLREFTVAPDEDVVAGVKVTNERRRLQPWLPDPYCTTYYTPYIPQDLTEPQFKVMIQFHRFAKGEDVLPSQLSQRAIRCVLSANNNLPDPYTRFIRRTRRWRYTGWTRAHFLEFFRIYRSAILSSTADGSGILELQGLGEWIDAVPPIGMGCEEWETLFMEIGGLENVSTDEERWDVAHVVGADAAQAGSDDDDDAAVAMRERRKKKKSGEKDRLAALWRDG</sequence>
<dbReference type="Proteomes" id="UP000002669">
    <property type="component" value="Unassembled WGS sequence"/>
</dbReference>
<dbReference type="VEuPathDB" id="FungiDB:MGYG_04586"/>